<dbReference type="Proteomes" id="UP000693970">
    <property type="component" value="Unassembled WGS sequence"/>
</dbReference>
<keyword evidence="1" id="KW-0456">Lyase</keyword>
<keyword evidence="3" id="KW-1185">Reference proteome</keyword>
<reference evidence="2" key="2">
    <citation type="submission" date="2021-04" db="EMBL/GenBank/DDBJ databases">
        <authorList>
            <person name="Podell S."/>
        </authorList>
    </citation>
    <scope>NUCLEOTIDE SEQUENCE</scope>
    <source>
        <strain evidence="2">Hildebrandi</strain>
    </source>
</reference>
<protein>
    <submittedName>
        <fullName evidence="2">Dihydrodipicolinate synthetase</fullName>
    </submittedName>
</protein>
<sequence>MTKIRGKIYVPGRFLHSTTTRTVTSSKNSNKLPSPCQHQLHPKSLRGVYPVLITPFNPDKRESIDLDSFRKCLSFMKHEIKCQGVTITGVLGEANRLTDFEKQILIQAAVEENRKDSSSAPFKEQFDICVGVAHSGTAATIDLCQMAAEIGADSVMVSPSKDSLSAPQPSEESIVSLFEFISDACPATTIVLQDLPSVSGVHMSMDLMVRMVTEIPQLTTVKLESTPTITRIASFHAMSTIDRNSYSILTGLGALYAGFDLCHDPTTSDVSESKSIDVVPIRPTDGFMTGFAFPEVLMEMMHFVNQHQYGEARHLYQSYLPLIVLEQQPGEGLALRKEIYRKRGLIASSHVRQPGKNLSATLRTTTENLLERLFASRNVDIEKAMSSEQLVSCVNE</sequence>
<comment type="caution">
    <text evidence="2">The sequence shown here is derived from an EMBL/GenBank/DDBJ whole genome shotgun (WGS) entry which is preliminary data.</text>
</comment>
<evidence type="ECO:0000313" key="3">
    <source>
        <dbReference type="Proteomes" id="UP000693970"/>
    </source>
</evidence>
<dbReference type="InterPro" id="IPR002220">
    <property type="entry name" value="DapA-like"/>
</dbReference>
<gene>
    <name evidence="2" type="ORF">IV203_004435</name>
</gene>
<dbReference type="SMART" id="SM01130">
    <property type="entry name" value="DHDPS"/>
    <property type="match status" value="1"/>
</dbReference>
<dbReference type="AlphaFoldDB" id="A0A9K3PRW4"/>
<dbReference type="Pfam" id="PF00701">
    <property type="entry name" value="DHDPS"/>
    <property type="match status" value="1"/>
</dbReference>
<name>A0A9K3PRW4_9STRA</name>
<proteinExistence type="predicted"/>
<dbReference type="CDD" id="cd00408">
    <property type="entry name" value="DHDPS-like"/>
    <property type="match status" value="1"/>
</dbReference>
<dbReference type="GO" id="GO:0008840">
    <property type="term" value="F:4-hydroxy-tetrahydrodipicolinate synthase activity"/>
    <property type="evidence" value="ECO:0007669"/>
    <property type="project" value="TreeGrafter"/>
</dbReference>
<organism evidence="2 3">
    <name type="scientific">Nitzschia inconspicua</name>
    <dbReference type="NCBI Taxonomy" id="303405"/>
    <lineage>
        <taxon>Eukaryota</taxon>
        <taxon>Sar</taxon>
        <taxon>Stramenopiles</taxon>
        <taxon>Ochrophyta</taxon>
        <taxon>Bacillariophyta</taxon>
        <taxon>Bacillariophyceae</taxon>
        <taxon>Bacillariophycidae</taxon>
        <taxon>Bacillariales</taxon>
        <taxon>Bacillariaceae</taxon>
        <taxon>Nitzschia</taxon>
    </lineage>
</organism>
<evidence type="ECO:0000256" key="1">
    <source>
        <dbReference type="ARBA" id="ARBA00023239"/>
    </source>
</evidence>
<dbReference type="EMBL" id="JAGRRH010000016">
    <property type="protein sequence ID" value="KAG7355079.1"/>
    <property type="molecule type" value="Genomic_DNA"/>
</dbReference>
<evidence type="ECO:0000313" key="2">
    <source>
        <dbReference type="EMBL" id="KAG7355079.1"/>
    </source>
</evidence>
<dbReference type="OrthoDB" id="191315at2759"/>
<dbReference type="PANTHER" id="PTHR12128:SF66">
    <property type="entry name" value="4-HYDROXY-2-OXOGLUTARATE ALDOLASE, MITOCHONDRIAL"/>
    <property type="match status" value="1"/>
</dbReference>
<accession>A0A9K3PRW4</accession>
<dbReference type="PANTHER" id="PTHR12128">
    <property type="entry name" value="DIHYDRODIPICOLINATE SYNTHASE"/>
    <property type="match status" value="1"/>
</dbReference>
<reference evidence="2" key="1">
    <citation type="journal article" date="2021" name="Sci. Rep.">
        <title>Diploid genomic architecture of Nitzschia inconspicua, an elite biomass production diatom.</title>
        <authorList>
            <person name="Oliver A."/>
            <person name="Podell S."/>
            <person name="Pinowska A."/>
            <person name="Traller J.C."/>
            <person name="Smith S.R."/>
            <person name="McClure R."/>
            <person name="Beliaev A."/>
            <person name="Bohutskyi P."/>
            <person name="Hill E.A."/>
            <person name="Rabines A."/>
            <person name="Zheng H."/>
            <person name="Allen L.Z."/>
            <person name="Kuo A."/>
            <person name="Grigoriev I.V."/>
            <person name="Allen A.E."/>
            <person name="Hazlebeck D."/>
            <person name="Allen E.E."/>
        </authorList>
    </citation>
    <scope>NUCLEOTIDE SEQUENCE</scope>
    <source>
        <strain evidence="2">Hildebrandi</strain>
    </source>
</reference>
<dbReference type="GO" id="GO:0005829">
    <property type="term" value="C:cytosol"/>
    <property type="evidence" value="ECO:0007669"/>
    <property type="project" value="TreeGrafter"/>
</dbReference>